<reference evidence="1 2" key="1">
    <citation type="submission" date="2014-03" db="EMBL/GenBank/DDBJ databases">
        <title>Genome of Haematobacter massiliensis CCUG 47968.</title>
        <authorList>
            <person name="Wang D."/>
            <person name="Wang G."/>
        </authorList>
    </citation>
    <scope>NUCLEOTIDE SEQUENCE [LARGE SCALE GENOMIC DNA]</scope>
    <source>
        <strain evidence="1 2">CCUG 47968</strain>
    </source>
</reference>
<accession>A0A086Y2Z4</accession>
<dbReference type="STRING" id="195105.CN97_18025"/>
<dbReference type="eggNOG" id="COG1661">
    <property type="taxonomic scope" value="Bacteria"/>
</dbReference>
<evidence type="ECO:0000313" key="1">
    <source>
        <dbReference type="EMBL" id="KFI28644.1"/>
    </source>
</evidence>
<dbReference type="InterPro" id="IPR005175">
    <property type="entry name" value="PPC_dom"/>
</dbReference>
<protein>
    <submittedName>
        <fullName evidence="1">Uncharacterized protein</fullName>
    </submittedName>
</protein>
<dbReference type="RefSeq" id="WP_035711593.1">
    <property type="nucleotide sequence ID" value="NZ_CAMIFG010000002.1"/>
</dbReference>
<comment type="caution">
    <text evidence="1">The sequence shown here is derived from an EMBL/GenBank/DDBJ whole genome shotgun (WGS) entry which is preliminary data.</text>
</comment>
<dbReference type="PROSITE" id="PS51742">
    <property type="entry name" value="PPC"/>
    <property type="match status" value="1"/>
</dbReference>
<proteinExistence type="predicted"/>
<name>A0A086Y2Z4_9RHOB</name>
<dbReference type="SUPFAM" id="SSF117856">
    <property type="entry name" value="AF0104/ALDC/Ptd012-like"/>
    <property type="match status" value="2"/>
</dbReference>
<sequence length="280" mass="30094">MTALHRGLRHPGPPAYERREVAATRLQPLEGNLAAGGVLMEEVTRLFDEAGCKGGLLWFDGMTADPFRYVLPALSTDGVHAAYYSETHAPSGLVTLGSAVAIVGWRDGVRFLHCHGEWRMEDGTTAMGHLLPLESRVAKLATVRGLGASEAWFEALPDEETNFTLFSVAGGGNGRSLLLRLRPGEDVVTAIEQVAARHELKHGRVHGIGSICDPVFTNGKQVQCVATEVRIDAGEIADGTCRITASLVDVEGRVHSGMLTKGENFVGVTFEIIIENLEGQ</sequence>
<gene>
    <name evidence="1" type="ORF">CN97_18025</name>
</gene>
<organism evidence="1 2">
    <name type="scientific">Haematobacter massiliensis</name>
    <dbReference type="NCBI Taxonomy" id="195105"/>
    <lineage>
        <taxon>Bacteria</taxon>
        <taxon>Pseudomonadati</taxon>
        <taxon>Pseudomonadota</taxon>
        <taxon>Alphaproteobacteria</taxon>
        <taxon>Rhodobacterales</taxon>
        <taxon>Paracoccaceae</taxon>
        <taxon>Haematobacter</taxon>
    </lineage>
</organism>
<dbReference type="OrthoDB" id="8720942at2"/>
<evidence type="ECO:0000313" key="2">
    <source>
        <dbReference type="Proteomes" id="UP000028826"/>
    </source>
</evidence>
<dbReference type="Gene3D" id="3.30.1330.80">
    <property type="entry name" value="Hypothetical protein, similar to alpha- acetolactate decarboxylase, domain 2"/>
    <property type="match status" value="2"/>
</dbReference>
<keyword evidence="2" id="KW-1185">Reference proteome</keyword>
<dbReference type="Proteomes" id="UP000028826">
    <property type="component" value="Unassembled WGS sequence"/>
</dbReference>
<dbReference type="AlphaFoldDB" id="A0A086Y2Z4"/>
<dbReference type="Pfam" id="PF03479">
    <property type="entry name" value="PCC"/>
    <property type="match status" value="1"/>
</dbReference>
<dbReference type="EMBL" id="JGYG01000007">
    <property type="protein sequence ID" value="KFI28644.1"/>
    <property type="molecule type" value="Genomic_DNA"/>
</dbReference>